<evidence type="ECO:0000313" key="9">
    <source>
        <dbReference type="Proteomes" id="UP000266118"/>
    </source>
</evidence>
<evidence type="ECO:0000259" key="7">
    <source>
        <dbReference type="Pfam" id="PF00933"/>
    </source>
</evidence>
<dbReference type="InterPro" id="IPR050226">
    <property type="entry name" value="NagZ_Beta-hexosaminidase"/>
</dbReference>
<dbReference type="SUPFAM" id="SSF51445">
    <property type="entry name" value="(Trans)glycosidases"/>
    <property type="match status" value="1"/>
</dbReference>
<keyword evidence="4 8" id="KW-0378">Hydrolase</keyword>
<keyword evidence="5" id="KW-0326">Glycosidase</keyword>
<reference evidence="8 9" key="1">
    <citation type="submission" date="2018-09" db="EMBL/GenBank/DDBJ databases">
        <title>Arachidicoccus sp. nov., a bacterium isolated from soil.</title>
        <authorList>
            <person name="Weon H.-Y."/>
            <person name="Kwon S.-W."/>
            <person name="Lee S.A."/>
        </authorList>
    </citation>
    <scope>NUCLEOTIDE SEQUENCE [LARGE SCALE GENOMIC DNA]</scope>
    <source>
        <strain evidence="8 9">KIS59-12</strain>
    </source>
</reference>
<dbReference type="KEGG" id="ark:D6B99_12540"/>
<sequence length="572" mass="63383">MKNIFYFLWMLFFVFSTNAQPILRHSAKADKWVDSVYQSLTPDQRIAQLMVMRESTIKDGKAYIYTDEIKKEIKEYNIGAICLFQGAPGVQATNINQFQQMAQTPLMVCMDVENGVGMRMPEVMKLPDQLTLGAVRKQEKLIKKVGEEIGRQCDRVGVNVAYAPVVDINNNPNNPIIGYRSFGENKRIVADYGVAIMKGIQSNNIMACAKHFPGHGDVDVDSHLALPIIHKSLAQLDTLELYPFKKMFKAGVGSVMIAHLFIPAIDSTPHLASSLSPKFVTDLLRKKMGFQGISFTDALEMKGVSKYFPGGEVAVKSLLAGNDMLCLPENIATSINKINAALKDGRLQWVNLEKSIKKVLYAKFNLGLNHLSNIDTANITVDLNRHVEKLRSEVAKYSLTVVKMQRKHLPSLNRKENIAYVALGADADNTISSQLKAQLGATIFNVPYASGKGVVNGILNKLKAGNFDKIIVGVHNYSKRPADNFDISKDAIVLANKIEEFDPNALLIDFGNPYAIKYFSGYANIIACYEDDGIFQQNAFQFLIGKTKAKGHLPVSVSSKMPVGTGIYTRCR</sequence>
<evidence type="ECO:0000256" key="1">
    <source>
        <dbReference type="ARBA" id="ARBA00001231"/>
    </source>
</evidence>
<dbReference type="Pfam" id="PF00933">
    <property type="entry name" value="Glyco_hydro_3"/>
    <property type="match status" value="1"/>
</dbReference>
<dbReference type="EMBL" id="CP032489">
    <property type="protein sequence ID" value="AYD48354.1"/>
    <property type="molecule type" value="Genomic_DNA"/>
</dbReference>
<protein>
    <recommendedName>
        <fullName evidence="3">beta-N-acetylhexosaminidase</fullName>
        <ecNumber evidence="3">3.2.1.52</ecNumber>
    </recommendedName>
</protein>
<evidence type="ECO:0000256" key="5">
    <source>
        <dbReference type="ARBA" id="ARBA00023295"/>
    </source>
</evidence>
<dbReference type="InterPro" id="IPR036881">
    <property type="entry name" value="Glyco_hydro_3_C_sf"/>
</dbReference>
<evidence type="ECO:0000313" key="8">
    <source>
        <dbReference type="EMBL" id="AYD48354.1"/>
    </source>
</evidence>
<comment type="similarity">
    <text evidence="2">Belongs to the glycosyl hydrolase 3 family.</text>
</comment>
<dbReference type="GO" id="GO:0005975">
    <property type="term" value="P:carbohydrate metabolic process"/>
    <property type="evidence" value="ECO:0007669"/>
    <property type="project" value="InterPro"/>
</dbReference>
<dbReference type="GO" id="GO:0004563">
    <property type="term" value="F:beta-N-acetylhexosaminidase activity"/>
    <property type="evidence" value="ECO:0007669"/>
    <property type="project" value="UniProtKB-EC"/>
</dbReference>
<dbReference type="RefSeq" id="WP_119989006.1">
    <property type="nucleotide sequence ID" value="NZ_CP032489.1"/>
</dbReference>
<keyword evidence="6" id="KW-0732">Signal</keyword>
<feature type="signal peptide" evidence="6">
    <location>
        <begin position="1"/>
        <end position="19"/>
    </location>
</feature>
<proteinExistence type="inferred from homology"/>
<dbReference type="EC" id="3.2.1.52" evidence="3"/>
<dbReference type="AlphaFoldDB" id="A0A386HSU3"/>
<dbReference type="InterPro" id="IPR036962">
    <property type="entry name" value="Glyco_hydro_3_N_sf"/>
</dbReference>
<gene>
    <name evidence="8" type="ORF">D6B99_12540</name>
</gene>
<comment type="catalytic activity">
    <reaction evidence="1">
        <text>Hydrolysis of terminal non-reducing N-acetyl-D-hexosamine residues in N-acetyl-beta-D-hexosaminides.</text>
        <dbReference type="EC" id="3.2.1.52"/>
    </reaction>
</comment>
<dbReference type="PANTHER" id="PTHR30480">
    <property type="entry name" value="BETA-HEXOSAMINIDASE-RELATED"/>
    <property type="match status" value="1"/>
</dbReference>
<dbReference type="OrthoDB" id="9805821at2"/>
<feature type="domain" description="Glycoside hydrolase family 3 N-terminal" evidence="7">
    <location>
        <begin position="43"/>
        <end position="360"/>
    </location>
</feature>
<evidence type="ECO:0000256" key="3">
    <source>
        <dbReference type="ARBA" id="ARBA00012663"/>
    </source>
</evidence>
<accession>A0A386HSU3</accession>
<keyword evidence="9" id="KW-1185">Reference proteome</keyword>
<dbReference type="Proteomes" id="UP000266118">
    <property type="component" value="Chromosome"/>
</dbReference>
<dbReference type="Gene3D" id="3.20.20.300">
    <property type="entry name" value="Glycoside hydrolase, family 3, N-terminal domain"/>
    <property type="match status" value="1"/>
</dbReference>
<organism evidence="8 9">
    <name type="scientific">Arachidicoccus soli</name>
    <dbReference type="NCBI Taxonomy" id="2341117"/>
    <lineage>
        <taxon>Bacteria</taxon>
        <taxon>Pseudomonadati</taxon>
        <taxon>Bacteroidota</taxon>
        <taxon>Chitinophagia</taxon>
        <taxon>Chitinophagales</taxon>
        <taxon>Chitinophagaceae</taxon>
        <taxon>Arachidicoccus</taxon>
    </lineage>
</organism>
<dbReference type="PANTHER" id="PTHR30480:SF13">
    <property type="entry name" value="BETA-HEXOSAMINIDASE"/>
    <property type="match status" value="1"/>
</dbReference>
<dbReference type="GO" id="GO:0009254">
    <property type="term" value="P:peptidoglycan turnover"/>
    <property type="evidence" value="ECO:0007669"/>
    <property type="project" value="TreeGrafter"/>
</dbReference>
<dbReference type="InterPro" id="IPR001764">
    <property type="entry name" value="Glyco_hydro_3_N"/>
</dbReference>
<evidence type="ECO:0000256" key="4">
    <source>
        <dbReference type="ARBA" id="ARBA00022801"/>
    </source>
</evidence>
<evidence type="ECO:0000256" key="6">
    <source>
        <dbReference type="SAM" id="SignalP"/>
    </source>
</evidence>
<feature type="chain" id="PRO_5017426341" description="beta-N-acetylhexosaminidase" evidence="6">
    <location>
        <begin position="20"/>
        <end position="572"/>
    </location>
</feature>
<name>A0A386HSU3_9BACT</name>
<evidence type="ECO:0000256" key="2">
    <source>
        <dbReference type="ARBA" id="ARBA00005336"/>
    </source>
</evidence>
<dbReference type="InterPro" id="IPR017853">
    <property type="entry name" value="GH"/>
</dbReference>
<dbReference type="Gene3D" id="3.40.50.1700">
    <property type="entry name" value="Glycoside hydrolase family 3 C-terminal domain"/>
    <property type="match status" value="1"/>
</dbReference>